<keyword evidence="1" id="KW-0472">Membrane</keyword>
<feature type="transmembrane region" description="Helical" evidence="1">
    <location>
        <begin position="83"/>
        <end position="100"/>
    </location>
</feature>
<gene>
    <name evidence="2" type="ORF">GCM10007380_10370</name>
</gene>
<dbReference type="Proteomes" id="UP000626244">
    <property type="component" value="Unassembled WGS sequence"/>
</dbReference>
<sequence length="145" mass="16527">MKKTKLWFFPCIMGLILTFSIPVSANSIFHNQQTVKVSAKTSFSSKQSSMQYAARRSYRSNRSYRPTAPRSNYRTPGNTGRNFLGYAGAFGIGSLFGSMLHPFGGYYGGQQFGFSFFSLLFDILIIVAIIWFVKKIFRRGNRNHY</sequence>
<evidence type="ECO:0000256" key="1">
    <source>
        <dbReference type="SAM" id="Phobius"/>
    </source>
</evidence>
<keyword evidence="1" id="KW-0812">Transmembrane</keyword>
<accession>A0A8J3AD74</accession>
<protein>
    <submittedName>
        <fullName evidence="2">Uncharacterized protein</fullName>
    </submittedName>
</protein>
<dbReference type="RefSeq" id="WP_087999258.1">
    <property type="nucleotide sequence ID" value="NZ_BMHB01000001.1"/>
</dbReference>
<organism evidence="2 3">
    <name type="scientific">Gottfriedia solisilvae</name>
    <dbReference type="NCBI Taxonomy" id="1516104"/>
    <lineage>
        <taxon>Bacteria</taxon>
        <taxon>Bacillati</taxon>
        <taxon>Bacillota</taxon>
        <taxon>Bacilli</taxon>
        <taxon>Bacillales</taxon>
        <taxon>Bacillaceae</taxon>
        <taxon>Gottfriedia</taxon>
    </lineage>
</organism>
<evidence type="ECO:0000313" key="3">
    <source>
        <dbReference type="Proteomes" id="UP000626244"/>
    </source>
</evidence>
<proteinExistence type="predicted"/>
<reference evidence="3" key="1">
    <citation type="journal article" date="2019" name="Int. J. Syst. Evol. Microbiol.">
        <title>The Global Catalogue of Microorganisms (GCM) 10K type strain sequencing project: providing services to taxonomists for standard genome sequencing and annotation.</title>
        <authorList>
            <consortium name="The Broad Institute Genomics Platform"/>
            <consortium name="The Broad Institute Genome Sequencing Center for Infectious Disease"/>
            <person name="Wu L."/>
            <person name="Ma J."/>
        </authorList>
    </citation>
    <scope>NUCLEOTIDE SEQUENCE [LARGE SCALE GENOMIC DNA]</scope>
    <source>
        <strain evidence="3">CGMCC 1.14993</strain>
    </source>
</reference>
<dbReference type="AlphaFoldDB" id="A0A8J3AD74"/>
<keyword evidence="1" id="KW-1133">Transmembrane helix</keyword>
<feature type="transmembrane region" description="Helical" evidence="1">
    <location>
        <begin position="6"/>
        <end position="29"/>
    </location>
</feature>
<name>A0A8J3AD74_9BACI</name>
<dbReference type="OrthoDB" id="2936884at2"/>
<dbReference type="EMBL" id="BMHB01000001">
    <property type="protein sequence ID" value="GGI11942.1"/>
    <property type="molecule type" value="Genomic_DNA"/>
</dbReference>
<comment type="caution">
    <text evidence="2">The sequence shown here is derived from an EMBL/GenBank/DDBJ whole genome shotgun (WGS) entry which is preliminary data.</text>
</comment>
<evidence type="ECO:0000313" key="2">
    <source>
        <dbReference type="EMBL" id="GGI11942.1"/>
    </source>
</evidence>
<feature type="transmembrane region" description="Helical" evidence="1">
    <location>
        <begin position="112"/>
        <end position="133"/>
    </location>
</feature>
<keyword evidence="3" id="KW-1185">Reference proteome</keyword>